<name>A0A2A5WAF4_9GAMM</name>
<comment type="caution">
    <text evidence="2">The sequence shown here is derived from an EMBL/GenBank/DDBJ whole genome shotgun (WGS) entry which is preliminary data.</text>
</comment>
<feature type="transmembrane region" description="Helical" evidence="1">
    <location>
        <begin position="21"/>
        <end position="41"/>
    </location>
</feature>
<keyword evidence="1" id="KW-0472">Membrane</keyword>
<reference evidence="2 3" key="1">
    <citation type="submission" date="2017-08" db="EMBL/GenBank/DDBJ databases">
        <title>Fine stratification of microbial communities through a metagenomic profile of the photic zone.</title>
        <authorList>
            <person name="Haro-Moreno J.M."/>
            <person name="Lopez-Perez M."/>
            <person name="De La Torre J."/>
            <person name="Picazo A."/>
            <person name="Camacho A."/>
            <person name="Rodriguez-Valera F."/>
        </authorList>
    </citation>
    <scope>NUCLEOTIDE SEQUENCE [LARGE SCALE GENOMIC DNA]</scope>
    <source>
        <strain evidence="2">MED-G28</strain>
    </source>
</reference>
<evidence type="ECO:0000313" key="2">
    <source>
        <dbReference type="EMBL" id="PDH33341.1"/>
    </source>
</evidence>
<dbReference type="InterPro" id="IPR005625">
    <property type="entry name" value="PepSY-ass_TM"/>
</dbReference>
<keyword evidence="1" id="KW-0812">Transmembrane</keyword>
<gene>
    <name evidence="2" type="ORF">CNF02_09125</name>
</gene>
<dbReference type="EMBL" id="NTJZ01000009">
    <property type="protein sequence ID" value="PDH33341.1"/>
    <property type="molecule type" value="Genomic_DNA"/>
</dbReference>
<feature type="transmembrane region" description="Helical" evidence="1">
    <location>
        <begin position="335"/>
        <end position="354"/>
    </location>
</feature>
<feature type="transmembrane region" description="Helical" evidence="1">
    <location>
        <begin position="140"/>
        <end position="166"/>
    </location>
</feature>
<dbReference type="AlphaFoldDB" id="A0A2A5WAF4"/>
<organism evidence="2 3">
    <name type="scientific">OM182 bacterium MED-G28</name>
    <dbReference type="NCBI Taxonomy" id="1986256"/>
    <lineage>
        <taxon>Bacteria</taxon>
        <taxon>Pseudomonadati</taxon>
        <taxon>Pseudomonadota</taxon>
        <taxon>Gammaproteobacteria</taxon>
        <taxon>OMG group</taxon>
        <taxon>OM182 clade</taxon>
    </lineage>
</organism>
<dbReference type="Pfam" id="PF03929">
    <property type="entry name" value="PepSY_TM"/>
    <property type="match status" value="1"/>
</dbReference>
<accession>A0A2A5WAF4</accession>
<dbReference type="Proteomes" id="UP000219329">
    <property type="component" value="Unassembled WGS sequence"/>
</dbReference>
<evidence type="ECO:0000313" key="3">
    <source>
        <dbReference type="Proteomes" id="UP000219329"/>
    </source>
</evidence>
<feature type="transmembrane region" description="Helical" evidence="1">
    <location>
        <begin position="187"/>
        <end position="211"/>
    </location>
</feature>
<protein>
    <submittedName>
        <fullName evidence="2">Peptidase</fullName>
    </submittedName>
</protein>
<dbReference type="PANTHER" id="PTHR34219">
    <property type="entry name" value="IRON-REGULATED INNER MEMBRANE PROTEIN-RELATED"/>
    <property type="match status" value="1"/>
</dbReference>
<keyword evidence="1" id="KW-1133">Transmembrane helix</keyword>
<evidence type="ECO:0000256" key="1">
    <source>
        <dbReference type="SAM" id="Phobius"/>
    </source>
</evidence>
<sequence length="368" mass="41474">MNRQSIDRISHATHSWLGLKLSLFMSFVLLTGTFAVISLEIDWLLTPEMRSTEFVEPESVAWGASYDAMRKEYKDYELTGIFRFSDPWYSLQSLATTPWQENVRLWTNPKDGTLLGVTSFYSIQRFFRSIHRNLMMPVRIGVPIVTFLAFPLLISLVAGFIVYKKFWLGLFKLPRFKRKTRVWSGDLHRLTGLWTSWFVALITITSVWYFIEEVGGNSPPFPQPAAQIIDRDLAIPEGFSGADLETAVENALKELPGLQIRRIIFPSSPGAPILIGGDLSASLVRPRANSVYIDPSNLNVLGSYVGEDLRLHNRISEAADPLHFGYFGGIFSKTIWFLAGLLMTSMAITGVVIYSNRLLARPGTAQRA</sequence>
<dbReference type="PANTHER" id="PTHR34219:SF8">
    <property type="entry name" value="PEPSY DOMAIN-CONTAINING PROTEIN"/>
    <property type="match status" value="1"/>
</dbReference>
<proteinExistence type="predicted"/>